<dbReference type="VEuPathDB" id="FungiDB:RO3G_01886"/>
<dbReference type="InParanoid" id="I1BLV2"/>
<dbReference type="GeneID" id="93608858"/>
<evidence type="ECO:0000313" key="1">
    <source>
        <dbReference type="EMBL" id="EIE77182.1"/>
    </source>
</evidence>
<dbReference type="Proteomes" id="UP000009138">
    <property type="component" value="Unassembled WGS sequence"/>
</dbReference>
<organism evidence="1 2">
    <name type="scientific">Rhizopus delemar (strain RA 99-880 / ATCC MYA-4621 / FGSC 9543 / NRRL 43880)</name>
    <name type="common">Mucormycosis agent</name>
    <name type="synonym">Rhizopus arrhizus var. delemar</name>
    <dbReference type="NCBI Taxonomy" id="246409"/>
    <lineage>
        <taxon>Eukaryota</taxon>
        <taxon>Fungi</taxon>
        <taxon>Fungi incertae sedis</taxon>
        <taxon>Mucoromycota</taxon>
        <taxon>Mucoromycotina</taxon>
        <taxon>Mucoromycetes</taxon>
        <taxon>Mucorales</taxon>
        <taxon>Mucorineae</taxon>
        <taxon>Rhizopodaceae</taxon>
        <taxon>Rhizopus</taxon>
    </lineage>
</organism>
<sequence>MPYEKQRFIAGLAMFPNLPLRPDVVVSIVDRLKFGDTLGHGEVKIAEPTYRTMTDFMLCMRSATLNSLPPWHNFQFSQTLKT</sequence>
<accession>I1BLV2</accession>
<dbReference type="RefSeq" id="XP_067512578.1">
    <property type="nucleotide sequence ID" value="XM_067656477.1"/>
</dbReference>
<proteinExistence type="predicted"/>
<keyword evidence="2" id="KW-1185">Reference proteome</keyword>
<dbReference type="AlphaFoldDB" id="I1BLV2"/>
<gene>
    <name evidence="1" type="ORF">RO3G_01886</name>
</gene>
<name>I1BLV2_RHIO9</name>
<reference evidence="1 2" key="1">
    <citation type="journal article" date="2009" name="PLoS Genet.">
        <title>Genomic analysis of the basal lineage fungus Rhizopus oryzae reveals a whole-genome duplication.</title>
        <authorList>
            <person name="Ma L.-J."/>
            <person name="Ibrahim A.S."/>
            <person name="Skory C."/>
            <person name="Grabherr M.G."/>
            <person name="Burger G."/>
            <person name="Butler M."/>
            <person name="Elias M."/>
            <person name="Idnurm A."/>
            <person name="Lang B.F."/>
            <person name="Sone T."/>
            <person name="Abe A."/>
            <person name="Calvo S.E."/>
            <person name="Corrochano L.M."/>
            <person name="Engels R."/>
            <person name="Fu J."/>
            <person name="Hansberg W."/>
            <person name="Kim J.-M."/>
            <person name="Kodira C.D."/>
            <person name="Koehrsen M.J."/>
            <person name="Liu B."/>
            <person name="Miranda-Saavedra D."/>
            <person name="O'Leary S."/>
            <person name="Ortiz-Castellanos L."/>
            <person name="Poulter R."/>
            <person name="Rodriguez-Romero J."/>
            <person name="Ruiz-Herrera J."/>
            <person name="Shen Y.-Q."/>
            <person name="Zeng Q."/>
            <person name="Galagan J."/>
            <person name="Birren B.W."/>
            <person name="Cuomo C.A."/>
            <person name="Wickes B.L."/>
        </authorList>
    </citation>
    <scope>NUCLEOTIDE SEQUENCE [LARGE SCALE GENOMIC DNA]</scope>
    <source>
        <strain evidence="2">RA 99-880 / ATCC MYA-4621 / FGSC 9543 / NRRL 43880</strain>
    </source>
</reference>
<dbReference type="EMBL" id="CH476732">
    <property type="protein sequence ID" value="EIE77182.1"/>
    <property type="molecule type" value="Genomic_DNA"/>
</dbReference>
<protein>
    <submittedName>
        <fullName evidence="1">Uncharacterized protein</fullName>
    </submittedName>
</protein>
<evidence type="ECO:0000313" key="2">
    <source>
        <dbReference type="Proteomes" id="UP000009138"/>
    </source>
</evidence>